<keyword evidence="2" id="KW-1185">Reference proteome</keyword>
<accession>A0AAW0MAD1</accession>
<name>A0AAW0MAD1_QUESU</name>
<evidence type="ECO:0000313" key="1">
    <source>
        <dbReference type="EMBL" id="KAK7859782.1"/>
    </source>
</evidence>
<sequence length="66" mass="7602">MELAGKPNIESYFPIFDGIINEQVLKASLEVSKARNNLLNSFLNLVEEDNLDFFFFFDNQFGINLP</sequence>
<dbReference type="AlphaFoldDB" id="A0AAW0MAD1"/>
<evidence type="ECO:0000313" key="2">
    <source>
        <dbReference type="Proteomes" id="UP000237347"/>
    </source>
</evidence>
<proteinExistence type="predicted"/>
<reference evidence="1 2" key="1">
    <citation type="journal article" date="2018" name="Sci. Data">
        <title>The draft genome sequence of cork oak.</title>
        <authorList>
            <person name="Ramos A.M."/>
            <person name="Usie A."/>
            <person name="Barbosa P."/>
            <person name="Barros P.M."/>
            <person name="Capote T."/>
            <person name="Chaves I."/>
            <person name="Simoes F."/>
            <person name="Abreu I."/>
            <person name="Carrasquinho I."/>
            <person name="Faro C."/>
            <person name="Guimaraes J.B."/>
            <person name="Mendonca D."/>
            <person name="Nobrega F."/>
            <person name="Rodrigues L."/>
            <person name="Saibo N.J.M."/>
            <person name="Varela M.C."/>
            <person name="Egas C."/>
            <person name="Matos J."/>
            <person name="Miguel C.M."/>
            <person name="Oliveira M.M."/>
            <person name="Ricardo C.P."/>
            <person name="Goncalves S."/>
        </authorList>
    </citation>
    <scope>NUCLEOTIDE SEQUENCE [LARGE SCALE GENOMIC DNA]</scope>
    <source>
        <strain evidence="2">cv. HL8</strain>
    </source>
</reference>
<dbReference type="EMBL" id="PKMF04000010">
    <property type="protein sequence ID" value="KAK7859782.1"/>
    <property type="molecule type" value="Genomic_DNA"/>
</dbReference>
<gene>
    <name evidence="1" type="ORF">CFP56_002204</name>
</gene>
<protein>
    <submittedName>
        <fullName evidence="1">Uncharacterized protein</fullName>
    </submittedName>
</protein>
<dbReference type="Proteomes" id="UP000237347">
    <property type="component" value="Unassembled WGS sequence"/>
</dbReference>
<comment type="caution">
    <text evidence="1">The sequence shown here is derived from an EMBL/GenBank/DDBJ whole genome shotgun (WGS) entry which is preliminary data.</text>
</comment>
<organism evidence="1 2">
    <name type="scientific">Quercus suber</name>
    <name type="common">Cork oak</name>
    <dbReference type="NCBI Taxonomy" id="58331"/>
    <lineage>
        <taxon>Eukaryota</taxon>
        <taxon>Viridiplantae</taxon>
        <taxon>Streptophyta</taxon>
        <taxon>Embryophyta</taxon>
        <taxon>Tracheophyta</taxon>
        <taxon>Spermatophyta</taxon>
        <taxon>Magnoliopsida</taxon>
        <taxon>eudicotyledons</taxon>
        <taxon>Gunneridae</taxon>
        <taxon>Pentapetalae</taxon>
        <taxon>rosids</taxon>
        <taxon>fabids</taxon>
        <taxon>Fagales</taxon>
        <taxon>Fagaceae</taxon>
        <taxon>Quercus</taxon>
    </lineage>
</organism>